<evidence type="ECO:0000256" key="5">
    <source>
        <dbReference type="RuleBase" id="RU362042"/>
    </source>
</evidence>
<dbReference type="EC" id="3.4.21.89" evidence="5"/>
<comment type="subcellular location">
    <subcellularLocation>
        <location evidence="1">Cell membrane</location>
        <topology evidence="1">Single-pass type II membrane protein</topology>
    </subcellularLocation>
    <subcellularLocation>
        <location evidence="5">Membrane</location>
        <topology evidence="5">Single-pass type II membrane protein</topology>
    </subcellularLocation>
</comment>
<dbReference type="InterPro" id="IPR019533">
    <property type="entry name" value="Peptidase_S26"/>
</dbReference>
<evidence type="ECO:0000313" key="9">
    <source>
        <dbReference type="Proteomes" id="UP000095256"/>
    </source>
</evidence>
<dbReference type="EMBL" id="MIEK01000081">
    <property type="protein sequence ID" value="OEH80761.1"/>
    <property type="molecule type" value="Genomic_DNA"/>
</dbReference>
<gene>
    <name evidence="8" type="ORF">BCR26_07085</name>
</gene>
<accession>A0A1E5KSC1</accession>
<keyword evidence="9" id="KW-1185">Reference proteome</keyword>
<dbReference type="OrthoDB" id="2188996at2"/>
<dbReference type="NCBIfam" id="TIGR02227">
    <property type="entry name" value="sigpep_I_bact"/>
    <property type="match status" value="1"/>
</dbReference>
<feature type="compositionally biased region" description="Basic residues" evidence="6">
    <location>
        <begin position="12"/>
        <end position="35"/>
    </location>
</feature>
<comment type="catalytic activity">
    <reaction evidence="5">
        <text>Cleavage of hydrophobic, N-terminal signal or leader sequences from secreted and periplasmic proteins.</text>
        <dbReference type="EC" id="3.4.21.89"/>
    </reaction>
</comment>
<dbReference type="InterPro" id="IPR036286">
    <property type="entry name" value="LexA/Signal_pep-like_sf"/>
</dbReference>
<evidence type="ECO:0000313" key="8">
    <source>
        <dbReference type="EMBL" id="OEH80761.1"/>
    </source>
</evidence>
<dbReference type="GO" id="GO:0006465">
    <property type="term" value="P:signal peptide processing"/>
    <property type="evidence" value="ECO:0007669"/>
    <property type="project" value="InterPro"/>
</dbReference>
<keyword evidence="3 5" id="KW-0645">Protease</keyword>
<keyword evidence="5" id="KW-1133">Transmembrane helix</keyword>
<dbReference type="InterPro" id="IPR000223">
    <property type="entry name" value="Pept_S26A_signal_pept_1"/>
</dbReference>
<evidence type="ECO:0000259" key="7">
    <source>
        <dbReference type="Pfam" id="PF10502"/>
    </source>
</evidence>
<evidence type="ECO:0000256" key="6">
    <source>
        <dbReference type="SAM" id="MobiDB-lite"/>
    </source>
</evidence>
<dbReference type="PRINTS" id="PR00727">
    <property type="entry name" value="LEADERPTASE"/>
</dbReference>
<name>A0A1E5KSC1_9ENTE</name>
<keyword evidence="5" id="KW-0472">Membrane</keyword>
<feature type="region of interest" description="Disordered" evidence="6">
    <location>
        <begin position="1"/>
        <end position="73"/>
    </location>
</feature>
<dbReference type="GO" id="GO:0005886">
    <property type="term" value="C:plasma membrane"/>
    <property type="evidence" value="ECO:0007669"/>
    <property type="project" value="UniProtKB-SubCell"/>
</dbReference>
<dbReference type="Gene3D" id="2.10.109.10">
    <property type="entry name" value="Umud Fragment, subunit A"/>
    <property type="match status" value="1"/>
</dbReference>
<dbReference type="RefSeq" id="WP_069700279.1">
    <property type="nucleotide sequence ID" value="NZ_JAGGMA010000001.1"/>
</dbReference>
<proteinExistence type="inferred from homology"/>
<evidence type="ECO:0000256" key="1">
    <source>
        <dbReference type="ARBA" id="ARBA00004401"/>
    </source>
</evidence>
<reference evidence="8 9" key="1">
    <citation type="submission" date="2016-09" db="EMBL/GenBank/DDBJ databases">
        <authorList>
            <person name="Capua I."/>
            <person name="De Benedictis P."/>
            <person name="Joannis T."/>
            <person name="Lombin L.H."/>
            <person name="Cattoli G."/>
        </authorList>
    </citation>
    <scope>NUCLEOTIDE SEQUENCE [LARGE SCALE GENOMIC DNA]</scope>
    <source>
        <strain evidence="8 9">LMG 25899</strain>
    </source>
</reference>
<dbReference type="GO" id="GO:0004252">
    <property type="term" value="F:serine-type endopeptidase activity"/>
    <property type="evidence" value="ECO:0007669"/>
    <property type="project" value="InterPro"/>
</dbReference>
<dbReference type="PANTHER" id="PTHR43390:SF1">
    <property type="entry name" value="CHLOROPLAST PROCESSING PEPTIDASE"/>
    <property type="match status" value="1"/>
</dbReference>
<feature type="compositionally biased region" description="Basic residues" evidence="6">
    <location>
        <begin position="47"/>
        <end position="73"/>
    </location>
</feature>
<dbReference type="PANTHER" id="PTHR43390">
    <property type="entry name" value="SIGNAL PEPTIDASE I"/>
    <property type="match status" value="1"/>
</dbReference>
<dbReference type="GO" id="GO:0009003">
    <property type="term" value="F:signal peptidase activity"/>
    <property type="evidence" value="ECO:0007669"/>
    <property type="project" value="UniProtKB-EC"/>
</dbReference>
<evidence type="ECO:0000256" key="3">
    <source>
        <dbReference type="ARBA" id="ARBA00022670"/>
    </source>
</evidence>
<dbReference type="AlphaFoldDB" id="A0A1E5KSC1"/>
<feature type="domain" description="Peptidase S26" evidence="7">
    <location>
        <begin position="79"/>
        <end position="238"/>
    </location>
</feature>
<organism evidence="8 9">
    <name type="scientific">Enterococcus rivorum</name>
    <dbReference type="NCBI Taxonomy" id="762845"/>
    <lineage>
        <taxon>Bacteria</taxon>
        <taxon>Bacillati</taxon>
        <taxon>Bacillota</taxon>
        <taxon>Bacilli</taxon>
        <taxon>Lactobacillales</taxon>
        <taxon>Enterococcaceae</taxon>
        <taxon>Enterococcus</taxon>
    </lineage>
</organism>
<evidence type="ECO:0000256" key="4">
    <source>
        <dbReference type="ARBA" id="ARBA00022801"/>
    </source>
</evidence>
<feature type="transmembrane region" description="Helical" evidence="5">
    <location>
        <begin position="78"/>
        <end position="102"/>
    </location>
</feature>
<dbReference type="SUPFAM" id="SSF51306">
    <property type="entry name" value="LexA/Signal peptidase"/>
    <property type="match status" value="1"/>
</dbReference>
<dbReference type="PROSITE" id="PS00501">
    <property type="entry name" value="SPASE_I_1"/>
    <property type="match status" value="1"/>
</dbReference>
<protein>
    <recommendedName>
        <fullName evidence="5">Signal peptidase I</fullName>
        <ecNumber evidence="5">3.4.21.89</ecNumber>
    </recommendedName>
</protein>
<dbReference type="STRING" id="762845.BCR26_07085"/>
<keyword evidence="5" id="KW-0812">Transmembrane</keyword>
<dbReference type="Pfam" id="PF10502">
    <property type="entry name" value="Peptidase_S26"/>
    <property type="match status" value="1"/>
</dbReference>
<dbReference type="InterPro" id="IPR019756">
    <property type="entry name" value="Pept_S26A_signal_pept_1_Ser-AS"/>
</dbReference>
<sequence>MSEKKQMSSHSRPNKKEKQKNRVKASSSHNRKNKVRTNQSNKNSDLKKRKNVKKRKRPLGKNKTIQKQKRKKRMKRTLVELAVSVGIFGVLLTLFSIFVFSFTKVQGYSMTPTLSDGEWLFINRLAKPKRFKMVIYKDPKSRETSVRRVVGLPGETIYYKKDQLYVNDRDVYERYLEIEVQRAKNSKSLFTEDWTPSESPIPKGKYLVLGDNRPYASDSREYGYIDEKAIVGVVEMRVMPIHQLQQF</sequence>
<dbReference type="Proteomes" id="UP000095256">
    <property type="component" value="Unassembled WGS sequence"/>
</dbReference>
<evidence type="ECO:0000256" key="2">
    <source>
        <dbReference type="ARBA" id="ARBA00009370"/>
    </source>
</evidence>
<keyword evidence="4 5" id="KW-0378">Hydrolase</keyword>
<comment type="similarity">
    <text evidence="2 5">Belongs to the peptidase S26 family.</text>
</comment>
<dbReference type="CDD" id="cd06530">
    <property type="entry name" value="S26_SPase_I"/>
    <property type="match status" value="1"/>
</dbReference>
<comment type="caution">
    <text evidence="8">The sequence shown here is derived from an EMBL/GenBank/DDBJ whole genome shotgun (WGS) entry which is preliminary data.</text>
</comment>